<feature type="region of interest" description="Disordered" evidence="1">
    <location>
        <begin position="183"/>
        <end position="204"/>
    </location>
</feature>
<evidence type="ECO:0000256" key="1">
    <source>
        <dbReference type="SAM" id="MobiDB-lite"/>
    </source>
</evidence>
<sequence length="237" mass="24708">MCALCPGAPSRVCPSARGAKCGTAAPVCGCTRVGRALRPGRGIERAPSGRCCTERVWLCPSGVLLMCGPAPRAALFAWVPTRMCPLPGCGAERVWLCPSGVLLMCGPAPRAALFAWVPTRVCPLPGRGTERVQPRPSDGTARSTEPGVPARAVGPDGQPRPAVGSACDGALCPCPRRPGRTLPRAAWAGKPHPGKRAPTPNDATRASRCGLIRAAPPTRAASFGKLLRLRRCRRTAT</sequence>
<dbReference type="AlphaFoldDB" id="A0A1I5WRW2"/>
<feature type="region of interest" description="Disordered" evidence="1">
    <location>
        <begin position="126"/>
        <end position="161"/>
    </location>
</feature>
<gene>
    <name evidence="2" type="ORF">SAMN05421854_109369</name>
</gene>
<proteinExistence type="predicted"/>
<dbReference type="STRING" id="112413.SAMN05421854_109369"/>
<reference evidence="2 3" key="1">
    <citation type="submission" date="2016-10" db="EMBL/GenBank/DDBJ databases">
        <authorList>
            <person name="de Groot N.N."/>
        </authorList>
    </citation>
    <scope>NUCLEOTIDE SEQUENCE [LARGE SCALE GENOMIC DNA]</scope>
    <source>
        <strain evidence="2 3">DSM 44637</strain>
    </source>
</reference>
<protein>
    <submittedName>
        <fullName evidence="2">Uncharacterized protein</fullName>
    </submittedName>
</protein>
<evidence type="ECO:0000313" key="3">
    <source>
        <dbReference type="Proteomes" id="UP000199137"/>
    </source>
</evidence>
<dbReference type="Proteomes" id="UP000199137">
    <property type="component" value="Unassembled WGS sequence"/>
</dbReference>
<name>A0A1I5WRW2_9PSEU</name>
<accession>A0A1I5WRW2</accession>
<organism evidence="2 3">
    <name type="scientific">Amycolatopsis rubida</name>
    <dbReference type="NCBI Taxonomy" id="112413"/>
    <lineage>
        <taxon>Bacteria</taxon>
        <taxon>Bacillati</taxon>
        <taxon>Actinomycetota</taxon>
        <taxon>Actinomycetes</taxon>
        <taxon>Pseudonocardiales</taxon>
        <taxon>Pseudonocardiaceae</taxon>
        <taxon>Amycolatopsis</taxon>
    </lineage>
</organism>
<evidence type="ECO:0000313" key="2">
    <source>
        <dbReference type="EMBL" id="SFQ22479.1"/>
    </source>
</evidence>
<dbReference type="EMBL" id="FOWC01000009">
    <property type="protein sequence ID" value="SFQ22479.1"/>
    <property type="molecule type" value="Genomic_DNA"/>
</dbReference>